<feature type="domain" description="DUF4395" evidence="2">
    <location>
        <begin position="59"/>
        <end position="192"/>
    </location>
</feature>
<evidence type="ECO:0000259" key="2">
    <source>
        <dbReference type="Pfam" id="PF14340"/>
    </source>
</evidence>
<keyword evidence="1" id="KW-1133">Transmembrane helix</keyword>
<dbReference type="EMBL" id="WMIE01000027">
    <property type="protein sequence ID" value="MTH80085.1"/>
    <property type="molecule type" value="Genomic_DNA"/>
</dbReference>
<sequence>MGGSWRSRGSELTKKYGMEGEVTEIQASQQDGMNIPKTYGISVLGLHGAGQEIRSGVFDENQVRAAAGITMLMGAIALVCAYSAKEYLPIQTVTTFFFMEFVIRVRFGLQYSPLGHVVRLITHLPPQWVSAKPKRFAWTLGLVLSFAMMVITNADIRGPLPLTICLVCLSLMWLESVLGLCLGCEIHAWLVRRGWMSKDEAFEICASGACNIDGHPSGDNRSSDSVR</sequence>
<dbReference type="OrthoDB" id="9783675at2"/>
<evidence type="ECO:0000256" key="1">
    <source>
        <dbReference type="SAM" id="Phobius"/>
    </source>
</evidence>
<accession>A0A6L6JFN8</accession>
<keyword evidence="4" id="KW-1185">Reference proteome</keyword>
<protein>
    <submittedName>
        <fullName evidence="3">DUF4395 family protein</fullName>
    </submittedName>
</protein>
<keyword evidence="1" id="KW-0472">Membrane</keyword>
<reference evidence="3 4" key="1">
    <citation type="submission" date="2019-11" db="EMBL/GenBank/DDBJ databases">
        <authorList>
            <person name="Dong K."/>
        </authorList>
    </citation>
    <scope>NUCLEOTIDE SEQUENCE [LARGE SCALE GENOMIC DNA]</scope>
    <source>
        <strain evidence="3 4">NBRC 111993</strain>
    </source>
</reference>
<name>A0A6L6JFN8_9RHOB</name>
<proteinExistence type="predicted"/>
<comment type="caution">
    <text evidence="3">The sequence shown here is derived from an EMBL/GenBank/DDBJ whole genome shotgun (WGS) entry which is preliminary data.</text>
</comment>
<feature type="transmembrane region" description="Helical" evidence="1">
    <location>
        <begin position="63"/>
        <end position="84"/>
    </location>
</feature>
<evidence type="ECO:0000313" key="4">
    <source>
        <dbReference type="Proteomes" id="UP000478183"/>
    </source>
</evidence>
<evidence type="ECO:0000313" key="3">
    <source>
        <dbReference type="EMBL" id="MTH80085.1"/>
    </source>
</evidence>
<dbReference type="InterPro" id="IPR025508">
    <property type="entry name" value="DUF4395"/>
</dbReference>
<gene>
    <name evidence="3" type="ORF">GL286_20495</name>
</gene>
<dbReference type="Pfam" id="PF14340">
    <property type="entry name" value="DUF4395"/>
    <property type="match status" value="1"/>
</dbReference>
<feature type="transmembrane region" description="Helical" evidence="1">
    <location>
        <begin position="136"/>
        <end position="154"/>
    </location>
</feature>
<organism evidence="3 4">
    <name type="scientific">Paracoccus aestuariivivens</name>
    <dbReference type="NCBI Taxonomy" id="1820333"/>
    <lineage>
        <taxon>Bacteria</taxon>
        <taxon>Pseudomonadati</taxon>
        <taxon>Pseudomonadota</taxon>
        <taxon>Alphaproteobacteria</taxon>
        <taxon>Rhodobacterales</taxon>
        <taxon>Paracoccaceae</taxon>
        <taxon>Paracoccus</taxon>
    </lineage>
</organism>
<keyword evidence="1" id="KW-0812">Transmembrane</keyword>
<dbReference type="Proteomes" id="UP000478183">
    <property type="component" value="Unassembled WGS sequence"/>
</dbReference>
<feature type="transmembrane region" description="Helical" evidence="1">
    <location>
        <begin position="160"/>
        <end position="183"/>
    </location>
</feature>
<dbReference type="AlphaFoldDB" id="A0A6L6JFN8"/>